<keyword evidence="4" id="KW-0067">ATP-binding</keyword>
<dbReference type="InterPro" id="IPR007696">
    <property type="entry name" value="DNA_mismatch_repair_MutS_core"/>
</dbReference>
<evidence type="ECO:0000256" key="5">
    <source>
        <dbReference type="ARBA" id="ARBA00023125"/>
    </source>
</evidence>
<dbReference type="SUPFAM" id="SSF52540">
    <property type="entry name" value="P-loop containing nucleoside triphosphate hydrolases"/>
    <property type="match status" value="1"/>
</dbReference>
<dbReference type="InterPro" id="IPR016151">
    <property type="entry name" value="DNA_mismatch_repair_MutS_N"/>
</dbReference>
<evidence type="ECO:0000259" key="7">
    <source>
        <dbReference type="PROSITE" id="PS00486"/>
    </source>
</evidence>
<dbReference type="InterPro" id="IPR036678">
    <property type="entry name" value="MutS_con_dom_sf"/>
</dbReference>
<dbReference type="SUPFAM" id="SSF48334">
    <property type="entry name" value="DNA repair protein MutS, domain III"/>
    <property type="match status" value="1"/>
</dbReference>
<dbReference type="EMBL" id="UOGE01000070">
    <property type="protein sequence ID" value="VAX21975.1"/>
    <property type="molecule type" value="Genomic_DNA"/>
</dbReference>
<dbReference type="InterPro" id="IPR007861">
    <property type="entry name" value="DNA_mismatch_repair_MutS_clamp"/>
</dbReference>
<dbReference type="Pfam" id="PF01624">
    <property type="entry name" value="MutS_I"/>
    <property type="match status" value="1"/>
</dbReference>
<protein>
    <submittedName>
        <fullName evidence="8">DNA mismatch repair protein MutS</fullName>
    </submittedName>
</protein>
<dbReference type="GO" id="GO:0005524">
    <property type="term" value="F:ATP binding"/>
    <property type="evidence" value="ECO:0007669"/>
    <property type="project" value="UniProtKB-KW"/>
</dbReference>
<comment type="similarity">
    <text evidence="1">Belongs to the DNA mismatch repair MutS family.</text>
</comment>
<dbReference type="FunFam" id="3.40.1170.10:FF:000001">
    <property type="entry name" value="DNA mismatch repair protein MutS"/>
    <property type="match status" value="1"/>
</dbReference>
<dbReference type="Pfam" id="PF05192">
    <property type="entry name" value="MutS_III"/>
    <property type="match status" value="1"/>
</dbReference>
<feature type="non-terminal residue" evidence="8">
    <location>
        <position position="875"/>
    </location>
</feature>
<dbReference type="SUPFAM" id="SSF53150">
    <property type="entry name" value="DNA repair protein MutS, domain II"/>
    <property type="match status" value="1"/>
</dbReference>
<gene>
    <name evidence="8" type="ORF">MNBD_NITROSPINAE02-1146</name>
</gene>
<dbReference type="PIRSF" id="PIRSF037677">
    <property type="entry name" value="DNA_mis_repair_Msh6"/>
    <property type="match status" value="1"/>
</dbReference>
<keyword evidence="2" id="KW-0547">Nucleotide-binding</keyword>
<dbReference type="GO" id="GO:0006298">
    <property type="term" value="P:mismatch repair"/>
    <property type="evidence" value="ECO:0007669"/>
    <property type="project" value="InterPro"/>
</dbReference>
<keyword evidence="3" id="KW-0227">DNA damage</keyword>
<dbReference type="InterPro" id="IPR000432">
    <property type="entry name" value="DNA_mismatch_repair_MutS_C"/>
</dbReference>
<dbReference type="GO" id="GO:0030983">
    <property type="term" value="F:mismatched DNA binding"/>
    <property type="evidence" value="ECO:0007669"/>
    <property type="project" value="InterPro"/>
</dbReference>
<accession>A0A3B1CSE9</accession>
<dbReference type="PROSITE" id="PS00486">
    <property type="entry name" value="DNA_MISMATCH_REPAIR_2"/>
    <property type="match status" value="1"/>
</dbReference>
<dbReference type="InterPro" id="IPR027417">
    <property type="entry name" value="P-loop_NTPase"/>
</dbReference>
<feature type="domain" description="DNA mismatch repair proteins mutS family" evidence="7">
    <location>
        <begin position="704"/>
        <end position="720"/>
    </location>
</feature>
<keyword evidence="6" id="KW-0234">DNA repair</keyword>
<dbReference type="InterPro" id="IPR036187">
    <property type="entry name" value="DNA_mismatch_repair_MutS_sf"/>
</dbReference>
<dbReference type="GO" id="GO:0005829">
    <property type="term" value="C:cytosol"/>
    <property type="evidence" value="ECO:0007669"/>
    <property type="project" value="TreeGrafter"/>
</dbReference>
<dbReference type="NCBIfam" id="TIGR01070">
    <property type="entry name" value="mutS1"/>
    <property type="match status" value="1"/>
</dbReference>
<dbReference type="HAMAP" id="MF_00096">
    <property type="entry name" value="MutS"/>
    <property type="match status" value="1"/>
</dbReference>
<dbReference type="Gene3D" id="3.30.420.110">
    <property type="entry name" value="MutS, connector domain"/>
    <property type="match status" value="1"/>
</dbReference>
<dbReference type="PANTHER" id="PTHR11361:SF34">
    <property type="entry name" value="DNA MISMATCH REPAIR PROTEIN MSH1, MITOCHONDRIAL"/>
    <property type="match status" value="1"/>
</dbReference>
<dbReference type="NCBIfam" id="NF003810">
    <property type="entry name" value="PRK05399.1"/>
    <property type="match status" value="1"/>
</dbReference>
<dbReference type="InterPro" id="IPR017261">
    <property type="entry name" value="DNA_mismatch_repair_MutS/MSH"/>
</dbReference>
<sequence length="875" mass="97608">MSAKESAHASTPMMRQYREIKIQNPDAILFFRMGDFYEMFGDDAVKAAKALNISLTSRDKASDNPVPMCGIPFHALETYLPRMIRSGFKVAICEQMEAPTAAKGIVKREVTRVITPGAIMEPAMLEERSHNFLCAIKPSKRGFGLCSVDLSTGLMKVCEFAGEGSLLDLLNEIDRIDPKQILVPDDIDEKHPPLAKELAASLGSIVDKTEGWTFSAQIARETLLEIFNVKSLDGFGLEGMELSYSSAGASAHYLRETQKGALAQLNKIAVYNPSGDMLLDPATRRNLELTKSLMENTRAGSLLDLMDQSVTPMGARILKEWILRPLVSIDRIRERLETVRHFVKDFYSLSALQDTLDGMGDMERIASRLAGPTCSPRDVRAYGEALRRLPPVKSVIDKIGTAFGRLWIDMWDNIEETADLIERAIDDDAPTFARDGGMIRKGYSEGLDDLKAIKADSRKLLLQLETDERERTGVHTLKIKYNRVYGYFIEISRKQADSVPEDWMRKQSLVNSERFVSPRLKELEEKILTAEEKAIDMEMKLYQSVMDEIRPSIGRAQIMAAVVGEVDALSSLARLATMKMYNEPVIDDGDLIEIKAGRHPIIEATQMEERFVPNDTTMDRAGSQLAIVTGPNMAGKSTYIRQVALITLMAQVGSYVPAESARIGVCDRIFTRVGAQDHLQKGQSTFMVEMNETAMILNNATSRSLIILDEIGRGTSTFDGISIAWAVAEYIHKVGARTMFATHYHELTELSDTLEGVRNLSVAVKEWNDEIVFLRKIIEEGADRSYGIQVARLAGLPKEVITRAGEILTELEANELDATGHPKLKAKDAPHTPSDQIGLFTPQKSEVEEELRKIDVEKMTPLEALVKLEELRKRV</sequence>
<dbReference type="Gene3D" id="1.10.1420.10">
    <property type="match status" value="2"/>
</dbReference>
<dbReference type="Pfam" id="PF05190">
    <property type="entry name" value="MutS_IV"/>
    <property type="match status" value="1"/>
</dbReference>
<evidence type="ECO:0000256" key="2">
    <source>
        <dbReference type="ARBA" id="ARBA00022741"/>
    </source>
</evidence>
<dbReference type="Pfam" id="PF05188">
    <property type="entry name" value="MutS_II"/>
    <property type="match status" value="1"/>
</dbReference>
<dbReference type="SMART" id="SM00534">
    <property type="entry name" value="MUTSac"/>
    <property type="match status" value="1"/>
</dbReference>
<dbReference type="InterPro" id="IPR007860">
    <property type="entry name" value="DNA_mmatch_repair_MutS_con_dom"/>
</dbReference>
<dbReference type="CDD" id="cd03284">
    <property type="entry name" value="ABC_MutS1"/>
    <property type="match status" value="1"/>
</dbReference>
<dbReference type="InterPro" id="IPR045076">
    <property type="entry name" value="MutS"/>
</dbReference>
<evidence type="ECO:0000256" key="4">
    <source>
        <dbReference type="ARBA" id="ARBA00022840"/>
    </source>
</evidence>
<dbReference type="GO" id="GO:0140664">
    <property type="term" value="F:ATP-dependent DNA damage sensor activity"/>
    <property type="evidence" value="ECO:0007669"/>
    <property type="project" value="InterPro"/>
</dbReference>
<evidence type="ECO:0000256" key="3">
    <source>
        <dbReference type="ARBA" id="ARBA00022763"/>
    </source>
</evidence>
<dbReference type="AlphaFoldDB" id="A0A3B1CSE9"/>
<evidence type="ECO:0000256" key="6">
    <source>
        <dbReference type="ARBA" id="ARBA00023204"/>
    </source>
</evidence>
<proteinExistence type="inferred from homology"/>
<dbReference type="InterPro" id="IPR005748">
    <property type="entry name" value="DNA_mismatch_repair_MutS"/>
</dbReference>
<dbReference type="SUPFAM" id="SSF55271">
    <property type="entry name" value="DNA repair protein MutS, domain I"/>
    <property type="match status" value="1"/>
</dbReference>
<evidence type="ECO:0000256" key="1">
    <source>
        <dbReference type="ARBA" id="ARBA00006271"/>
    </source>
</evidence>
<dbReference type="PANTHER" id="PTHR11361">
    <property type="entry name" value="DNA MISMATCH REPAIR PROTEIN MUTS FAMILY MEMBER"/>
    <property type="match status" value="1"/>
</dbReference>
<name>A0A3B1CSE9_9ZZZZ</name>
<organism evidence="8">
    <name type="scientific">hydrothermal vent metagenome</name>
    <dbReference type="NCBI Taxonomy" id="652676"/>
    <lineage>
        <taxon>unclassified sequences</taxon>
        <taxon>metagenomes</taxon>
        <taxon>ecological metagenomes</taxon>
    </lineage>
</organism>
<dbReference type="Gene3D" id="3.40.1170.10">
    <property type="entry name" value="DNA repair protein MutS, domain I"/>
    <property type="match status" value="1"/>
</dbReference>
<dbReference type="Pfam" id="PF00488">
    <property type="entry name" value="MutS_V"/>
    <property type="match status" value="1"/>
</dbReference>
<dbReference type="FunFam" id="3.40.50.300:FF:000870">
    <property type="entry name" value="MutS protein homolog 4"/>
    <property type="match status" value="1"/>
</dbReference>
<dbReference type="SMART" id="SM00533">
    <property type="entry name" value="MUTSd"/>
    <property type="match status" value="1"/>
</dbReference>
<evidence type="ECO:0000313" key="8">
    <source>
        <dbReference type="EMBL" id="VAX21975.1"/>
    </source>
</evidence>
<dbReference type="Gene3D" id="3.40.50.300">
    <property type="entry name" value="P-loop containing nucleotide triphosphate hydrolases"/>
    <property type="match status" value="1"/>
</dbReference>
<keyword evidence="5" id="KW-0238">DNA-binding</keyword>
<reference evidence="8" key="1">
    <citation type="submission" date="2018-06" db="EMBL/GenBank/DDBJ databases">
        <authorList>
            <person name="Zhirakovskaya E."/>
        </authorList>
    </citation>
    <scope>NUCLEOTIDE SEQUENCE</scope>
</reference>
<dbReference type="InterPro" id="IPR007695">
    <property type="entry name" value="DNA_mismatch_repair_MutS-lik_N"/>
</dbReference>